<feature type="region of interest" description="Disordered" evidence="1">
    <location>
        <begin position="56"/>
        <end position="76"/>
    </location>
</feature>
<comment type="caution">
    <text evidence="3">The sequence shown here is derived from an EMBL/GenBank/DDBJ whole genome shotgun (WGS) entry which is preliminary data.</text>
</comment>
<gene>
    <name evidence="3" type="ORF">CEY00_Acc12928</name>
</gene>
<evidence type="ECO:0000313" key="4">
    <source>
        <dbReference type="Proteomes" id="UP000241394"/>
    </source>
</evidence>
<dbReference type="PANTHER" id="PTHR36369">
    <property type="entry name" value="TRANSMEMBRANE PROTEIN"/>
    <property type="match status" value="1"/>
</dbReference>
<dbReference type="Gramene" id="PSS15437">
    <property type="protein sequence ID" value="PSS15437"/>
    <property type="gene ID" value="CEY00_Acc12928"/>
</dbReference>
<name>A0A2R6QUM4_ACTCC</name>
<dbReference type="PANTHER" id="PTHR36369:SF1">
    <property type="entry name" value="TRANSMEMBRANE PROTEIN"/>
    <property type="match status" value="1"/>
</dbReference>
<dbReference type="Proteomes" id="UP000241394">
    <property type="component" value="Chromosome LG12"/>
</dbReference>
<sequence length="197" mass="22013">MEVNSLESPLEALAFNDLSFGFLTGINNLWTWVAVITAAVSFWRIRASGTVAVKADLNDSSPPRVPSSLRTEEATDEPAFISRRTTTAPPMEATEGATRGKFTVYFEKEWEGEGEGASEEEVDDGGVGSLGAVFRGGDDGWCENWENLWRMRIRDDMGWYRYQDLTVMDGNVVKLWDGGRGRSPLSFFRECPVRVVR</sequence>
<keyword evidence="2" id="KW-0812">Transmembrane</keyword>
<feature type="transmembrane region" description="Helical" evidence="2">
    <location>
        <begin position="20"/>
        <end position="43"/>
    </location>
</feature>
<dbReference type="EMBL" id="NKQK01000012">
    <property type="protein sequence ID" value="PSS15437.1"/>
    <property type="molecule type" value="Genomic_DNA"/>
</dbReference>
<dbReference type="OrthoDB" id="1921606at2759"/>
<keyword evidence="4" id="KW-1185">Reference proteome</keyword>
<dbReference type="OMA" id="EGEWWES"/>
<dbReference type="InParanoid" id="A0A2R6QUM4"/>
<proteinExistence type="predicted"/>
<organism evidence="3 4">
    <name type="scientific">Actinidia chinensis var. chinensis</name>
    <name type="common">Chinese soft-hair kiwi</name>
    <dbReference type="NCBI Taxonomy" id="1590841"/>
    <lineage>
        <taxon>Eukaryota</taxon>
        <taxon>Viridiplantae</taxon>
        <taxon>Streptophyta</taxon>
        <taxon>Embryophyta</taxon>
        <taxon>Tracheophyta</taxon>
        <taxon>Spermatophyta</taxon>
        <taxon>Magnoliopsida</taxon>
        <taxon>eudicotyledons</taxon>
        <taxon>Gunneridae</taxon>
        <taxon>Pentapetalae</taxon>
        <taxon>asterids</taxon>
        <taxon>Ericales</taxon>
        <taxon>Actinidiaceae</taxon>
        <taxon>Actinidia</taxon>
    </lineage>
</organism>
<dbReference type="FunCoup" id="A0A2R6QUM4">
    <property type="interactions" value="340"/>
</dbReference>
<evidence type="ECO:0000256" key="2">
    <source>
        <dbReference type="SAM" id="Phobius"/>
    </source>
</evidence>
<protein>
    <submittedName>
        <fullName evidence="3">Disks large like</fullName>
    </submittedName>
</protein>
<dbReference type="STRING" id="1590841.A0A2R6QUM4"/>
<keyword evidence="2" id="KW-0472">Membrane</keyword>
<reference evidence="4" key="2">
    <citation type="journal article" date="2018" name="BMC Genomics">
        <title>A manually annotated Actinidia chinensis var. chinensis (kiwifruit) genome highlights the challenges associated with draft genomes and gene prediction in plants.</title>
        <authorList>
            <person name="Pilkington S.M."/>
            <person name="Crowhurst R."/>
            <person name="Hilario E."/>
            <person name="Nardozza S."/>
            <person name="Fraser L."/>
            <person name="Peng Y."/>
            <person name="Gunaseelan K."/>
            <person name="Simpson R."/>
            <person name="Tahir J."/>
            <person name="Deroles S.C."/>
            <person name="Templeton K."/>
            <person name="Luo Z."/>
            <person name="Davy M."/>
            <person name="Cheng C."/>
            <person name="McNeilage M."/>
            <person name="Scaglione D."/>
            <person name="Liu Y."/>
            <person name="Zhang Q."/>
            <person name="Datson P."/>
            <person name="De Silva N."/>
            <person name="Gardiner S.E."/>
            <person name="Bassett H."/>
            <person name="Chagne D."/>
            <person name="McCallum J."/>
            <person name="Dzierzon H."/>
            <person name="Deng C."/>
            <person name="Wang Y.Y."/>
            <person name="Barron L."/>
            <person name="Manako K."/>
            <person name="Bowen J."/>
            <person name="Foster T.M."/>
            <person name="Erridge Z.A."/>
            <person name="Tiffin H."/>
            <person name="Waite C.N."/>
            <person name="Davies K.M."/>
            <person name="Grierson E.P."/>
            <person name="Laing W.A."/>
            <person name="Kirk R."/>
            <person name="Chen X."/>
            <person name="Wood M."/>
            <person name="Montefiori M."/>
            <person name="Brummell D.A."/>
            <person name="Schwinn K.E."/>
            <person name="Catanach A."/>
            <person name="Fullerton C."/>
            <person name="Li D."/>
            <person name="Meiyalaghan S."/>
            <person name="Nieuwenhuizen N."/>
            <person name="Read N."/>
            <person name="Prakash R."/>
            <person name="Hunter D."/>
            <person name="Zhang H."/>
            <person name="McKenzie M."/>
            <person name="Knabel M."/>
            <person name="Harris A."/>
            <person name="Allan A.C."/>
            <person name="Gleave A."/>
            <person name="Chen A."/>
            <person name="Janssen B.J."/>
            <person name="Plunkett B."/>
            <person name="Ampomah-Dwamena C."/>
            <person name="Voogd C."/>
            <person name="Leif D."/>
            <person name="Lafferty D."/>
            <person name="Souleyre E.J.F."/>
            <person name="Varkonyi-Gasic E."/>
            <person name="Gambi F."/>
            <person name="Hanley J."/>
            <person name="Yao J.L."/>
            <person name="Cheung J."/>
            <person name="David K.M."/>
            <person name="Warren B."/>
            <person name="Marsh K."/>
            <person name="Snowden K.C."/>
            <person name="Lin-Wang K."/>
            <person name="Brian L."/>
            <person name="Martinez-Sanchez M."/>
            <person name="Wang M."/>
            <person name="Ileperuma N."/>
            <person name="Macnee N."/>
            <person name="Campin R."/>
            <person name="McAtee P."/>
            <person name="Drummond R.S.M."/>
            <person name="Espley R.V."/>
            <person name="Ireland H.S."/>
            <person name="Wu R."/>
            <person name="Atkinson R.G."/>
            <person name="Karunairetnam S."/>
            <person name="Bulley S."/>
            <person name="Chunkath S."/>
            <person name="Hanley Z."/>
            <person name="Storey R."/>
            <person name="Thrimawithana A.H."/>
            <person name="Thomson S."/>
            <person name="David C."/>
            <person name="Testolin R."/>
            <person name="Huang H."/>
            <person name="Hellens R.P."/>
            <person name="Schaffer R.J."/>
        </authorList>
    </citation>
    <scope>NUCLEOTIDE SEQUENCE [LARGE SCALE GENOMIC DNA]</scope>
    <source>
        <strain evidence="4">cv. Red5</strain>
    </source>
</reference>
<accession>A0A2R6QUM4</accession>
<dbReference type="AlphaFoldDB" id="A0A2R6QUM4"/>
<evidence type="ECO:0000256" key="1">
    <source>
        <dbReference type="SAM" id="MobiDB-lite"/>
    </source>
</evidence>
<reference evidence="3 4" key="1">
    <citation type="submission" date="2017-07" db="EMBL/GenBank/DDBJ databases">
        <title>An improved, manually edited Actinidia chinensis var. chinensis (kiwifruit) genome highlights the challenges associated with draft genomes and gene prediction in plants.</title>
        <authorList>
            <person name="Pilkington S."/>
            <person name="Crowhurst R."/>
            <person name="Hilario E."/>
            <person name="Nardozza S."/>
            <person name="Fraser L."/>
            <person name="Peng Y."/>
            <person name="Gunaseelan K."/>
            <person name="Simpson R."/>
            <person name="Tahir J."/>
            <person name="Deroles S."/>
            <person name="Templeton K."/>
            <person name="Luo Z."/>
            <person name="Davy M."/>
            <person name="Cheng C."/>
            <person name="Mcneilage M."/>
            <person name="Scaglione D."/>
            <person name="Liu Y."/>
            <person name="Zhang Q."/>
            <person name="Datson P."/>
            <person name="De Silva N."/>
            <person name="Gardiner S."/>
            <person name="Bassett H."/>
            <person name="Chagne D."/>
            <person name="Mccallum J."/>
            <person name="Dzierzon H."/>
            <person name="Deng C."/>
            <person name="Wang Y.-Y."/>
            <person name="Barron N."/>
            <person name="Manako K."/>
            <person name="Bowen J."/>
            <person name="Foster T."/>
            <person name="Erridge Z."/>
            <person name="Tiffin H."/>
            <person name="Waite C."/>
            <person name="Davies K."/>
            <person name="Grierson E."/>
            <person name="Laing W."/>
            <person name="Kirk R."/>
            <person name="Chen X."/>
            <person name="Wood M."/>
            <person name="Montefiori M."/>
            <person name="Brummell D."/>
            <person name="Schwinn K."/>
            <person name="Catanach A."/>
            <person name="Fullerton C."/>
            <person name="Li D."/>
            <person name="Meiyalaghan S."/>
            <person name="Nieuwenhuizen N."/>
            <person name="Read N."/>
            <person name="Prakash R."/>
            <person name="Hunter D."/>
            <person name="Zhang H."/>
            <person name="Mckenzie M."/>
            <person name="Knabel M."/>
            <person name="Harris A."/>
            <person name="Allan A."/>
            <person name="Chen A."/>
            <person name="Janssen B."/>
            <person name="Plunkett B."/>
            <person name="Dwamena C."/>
            <person name="Voogd C."/>
            <person name="Leif D."/>
            <person name="Lafferty D."/>
            <person name="Souleyre E."/>
            <person name="Varkonyi-Gasic E."/>
            <person name="Gambi F."/>
            <person name="Hanley J."/>
            <person name="Yao J.-L."/>
            <person name="Cheung J."/>
            <person name="David K."/>
            <person name="Warren B."/>
            <person name="Marsh K."/>
            <person name="Snowden K."/>
            <person name="Lin-Wang K."/>
            <person name="Brian L."/>
            <person name="Martinez-Sanchez M."/>
            <person name="Wang M."/>
            <person name="Ileperuma N."/>
            <person name="Macnee N."/>
            <person name="Campin R."/>
            <person name="Mcatee P."/>
            <person name="Drummond R."/>
            <person name="Espley R."/>
            <person name="Ireland H."/>
            <person name="Wu R."/>
            <person name="Atkinson R."/>
            <person name="Karunairetnam S."/>
            <person name="Bulley S."/>
            <person name="Chunkath S."/>
            <person name="Hanley Z."/>
            <person name="Storey R."/>
            <person name="Thrimawithana A."/>
            <person name="Thomson S."/>
            <person name="David C."/>
            <person name="Testolin R."/>
        </authorList>
    </citation>
    <scope>NUCLEOTIDE SEQUENCE [LARGE SCALE GENOMIC DNA]</scope>
    <source>
        <strain evidence="4">cv. Red5</strain>
        <tissue evidence="3">Young leaf</tissue>
    </source>
</reference>
<keyword evidence="2" id="KW-1133">Transmembrane helix</keyword>
<evidence type="ECO:0000313" key="3">
    <source>
        <dbReference type="EMBL" id="PSS15437.1"/>
    </source>
</evidence>